<evidence type="ECO:0000313" key="1">
    <source>
        <dbReference type="EMBL" id="CAI9262138.1"/>
    </source>
</evidence>
<reference evidence="1" key="1">
    <citation type="submission" date="2023-04" db="EMBL/GenBank/DDBJ databases">
        <authorList>
            <person name="Vijverberg K."/>
            <person name="Xiong W."/>
            <person name="Schranz E."/>
        </authorList>
    </citation>
    <scope>NUCLEOTIDE SEQUENCE</scope>
</reference>
<proteinExistence type="predicted"/>
<dbReference type="AlphaFoldDB" id="A0AA35VLH5"/>
<dbReference type="EMBL" id="OX465086">
    <property type="protein sequence ID" value="CAI9262138.1"/>
    <property type="molecule type" value="Genomic_DNA"/>
</dbReference>
<sequence>MAKHISKKKKTTSMMIISTESTDEEDEWILETLEANVQKDTSTPSQTTIIPPKDSVAKSFAEEARTSDILAYVSNTDANVIIGEDDSKKDEQDSPTFENVIKNPFTSLFSSQSTDPPTTTSPIKESIFIETENESKGFGDLGGGNFVSCLEVDGLLKLLEGKITLKVSGMLKDSECRLYEKVDLCDQYNELRVNSQNSTFEGDLKALQMAKKERHVLFIQDVKKVCEDVNLKIQELHQYMDKEIACVRTDYASLNQKVDIIFDAVTKFAKLYESWSPQLSQLSTTKNKNFMEVITLLKELKELSTKPVSSSQLSSDFLLQKFSQFEDILLKQLAPLSRISILFPTTDAPSVICHTPKTEGGNISGVDST</sequence>
<name>A0AA35VLH5_LACSI</name>
<keyword evidence="2" id="KW-1185">Reference proteome</keyword>
<protein>
    <submittedName>
        <fullName evidence="1">Uncharacterized protein</fullName>
    </submittedName>
</protein>
<evidence type="ECO:0000313" key="2">
    <source>
        <dbReference type="Proteomes" id="UP001177003"/>
    </source>
</evidence>
<dbReference type="Proteomes" id="UP001177003">
    <property type="component" value="Chromosome 0"/>
</dbReference>
<organism evidence="1 2">
    <name type="scientific">Lactuca saligna</name>
    <name type="common">Willowleaf lettuce</name>
    <dbReference type="NCBI Taxonomy" id="75948"/>
    <lineage>
        <taxon>Eukaryota</taxon>
        <taxon>Viridiplantae</taxon>
        <taxon>Streptophyta</taxon>
        <taxon>Embryophyta</taxon>
        <taxon>Tracheophyta</taxon>
        <taxon>Spermatophyta</taxon>
        <taxon>Magnoliopsida</taxon>
        <taxon>eudicotyledons</taxon>
        <taxon>Gunneridae</taxon>
        <taxon>Pentapetalae</taxon>
        <taxon>asterids</taxon>
        <taxon>campanulids</taxon>
        <taxon>Asterales</taxon>
        <taxon>Asteraceae</taxon>
        <taxon>Cichorioideae</taxon>
        <taxon>Cichorieae</taxon>
        <taxon>Lactucinae</taxon>
        <taxon>Lactuca</taxon>
    </lineage>
</organism>
<accession>A0AA35VLH5</accession>
<gene>
    <name evidence="1" type="ORF">LSALG_LOCUS2891</name>
</gene>